<proteinExistence type="predicted"/>
<accession>A0A177E7S2</accession>
<dbReference type="STRING" id="1795632.TH606_03985"/>
<evidence type="ECO:0000256" key="1">
    <source>
        <dbReference type="SAM" id="Coils"/>
    </source>
</evidence>
<dbReference type="RefSeq" id="WP_068541486.1">
    <property type="nucleotide sequence ID" value="NZ_LSFI01000015.1"/>
</dbReference>
<evidence type="ECO:0000313" key="3">
    <source>
        <dbReference type="Proteomes" id="UP000076964"/>
    </source>
</evidence>
<comment type="caution">
    <text evidence="2">The sequence shown here is derived from an EMBL/GenBank/DDBJ whole genome shotgun (WGS) entry which is preliminary data.</text>
</comment>
<feature type="coiled-coil region" evidence="1">
    <location>
        <begin position="176"/>
        <end position="203"/>
    </location>
</feature>
<gene>
    <name evidence="2" type="ORF">TH606_03985</name>
</gene>
<dbReference type="AlphaFoldDB" id="A0A177E7S2"/>
<organism evidence="2 3">
    <name type="scientific">Thermodesulfatator autotrophicus</name>
    <dbReference type="NCBI Taxonomy" id="1795632"/>
    <lineage>
        <taxon>Bacteria</taxon>
        <taxon>Pseudomonadati</taxon>
        <taxon>Thermodesulfobacteriota</taxon>
        <taxon>Thermodesulfobacteria</taxon>
        <taxon>Thermodesulfobacteriales</taxon>
        <taxon>Thermodesulfatatoraceae</taxon>
        <taxon>Thermodesulfatator</taxon>
    </lineage>
</organism>
<keyword evidence="1" id="KW-0175">Coiled coil</keyword>
<evidence type="ECO:0000313" key="2">
    <source>
        <dbReference type="EMBL" id="OAG28003.1"/>
    </source>
</evidence>
<protein>
    <recommendedName>
        <fullName evidence="4">DUF4388 domain-containing protein</fullName>
    </recommendedName>
</protein>
<dbReference type="OrthoDB" id="9794747at2"/>
<reference evidence="2 3" key="1">
    <citation type="submission" date="2016-02" db="EMBL/GenBank/DDBJ databases">
        <title>Draft genome sequence of Thermodesulfatator sp. S606.</title>
        <authorList>
            <person name="Lai Q."/>
            <person name="Cao J."/>
            <person name="Dupont S."/>
            <person name="Shao Z."/>
            <person name="Jebbar M."/>
            <person name="Alain K."/>
        </authorList>
    </citation>
    <scope>NUCLEOTIDE SEQUENCE [LARGE SCALE GENOMIC DNA]</scope>
    <source>
        <strain evidence="2 3">S606</strain>
    </source>
</reference>
<dbReference type="Proteomes" id="UP000076964">
    <property type="component" value="Unassembled WGS sequence"/>
</dbReference>
<dbReference type="EMBL" id="LSFI01000015">
    <property type="protein sequence ID" value="OAG28003.1"/>
    <property type="molecule type" value="Genomic_DNA"/>
</dbReference>
<name>A0A177E7S2_9BACT</name>
<evidence type="ECO:0008006" key="4">
    <source>
        <dbReference type="Google" id="ProtNLM"/>
    </source>
</evidence>
<keyword evidence="3" id="KW-1185">Reference proteome</keyword>
<sequence>MVVPPFQTKFTNIPSEMTTPMNLIQTFGGELFTGLLHVSFGNNHELIGLFEEGSLLSFIEEKENIRQKRTLQEVENTWKQNKGVITAYQSYPDEIFILEKLLTKKLTTRLEIFGLELGEKIVALKRKKENCIIEIDSKDKKQAIYLWEGKIIWNLSDKSIFIENKKVKARIYKGKKINYQEEMRKIKETIRELSKTYKQTTKRDFDEDFLFFIHKNLAEKFPVIDPFLGVFKLENSELTILEKERLKEFIGPFKQAISNFIEKEINLSPQEKENIINKLNKEEEND</sequence>